<accession>A0A6A6UFA6</accession>
<proteinExistence type="predicted"/>
<evidence type="ECO:0000313" key="3">
    <source>
        <dbReference type="Proteomes" id="UP000799302"/>
    </source>
</evidence>
<reference evidence="2" key="1">
    <citation type="journal article" date="2020" name="Stud. Mycol.">
        <title>101 Dothideomycetes genomes: a test case for predicting lifestyles and emergence of pathogens.</title>
        <authorList>
            <person name="Haridas S."/>
            <person name="Albert R."/>
            <person name="Binder M."/>
            <person name="Bloem J."/>
            <person name="Labutti K."/>
            <person name="Salamov A."/>
            <person name="Andreopoulos B."/>
            <person name="Baker S."/>
            <person name="Barry K."/>
            <person name="Bills G."/>
            <person name="Bluhm B."/>
            <person name="Cannon C."/>
            <person name="Castanera R."/>
            <person name="Culley D."/>
            <person name="Daum C."/>
            <person name="Ezra D."/>
            <person name="Gonzalez J."/>
            <person name="Henrissat B."/>
            <person name="Kuo A."/>
            <person name="Liang C."/>
            <person name="Lipzen A."/>
            <person name="Lutzoni F."/>
            <person name="Magnuson J."/>
            <person name="Mondo S."/>
            <person name="Nolan M."/>
            <person name="Ohm R."/>
            <person name="Pangilinan J."/>
            <person name="Park H.-J."/>
            <person name="Ramirez L."/>
            <person name="Alfaro M."/>
            <person name="Sun H."/>
            <person name="Tritt A."/>
            <person name="Yoshinaga Y."/>
            <person name="Zwiers L.-H."/>
            <person name="Turgeon B."/>
            <person name="Goodwin S."/>
            <person name="Spatafora J."/>
            <person name="Crous P."/>
            <person name="Grigoriev I."/>
        </authorList>
    </citation>
    <scope>NUCLEOTIDE SEQUENCE</scope>
    <source>
        <strain evidence="2">CBS 115976</strain>
    </source>
</reference>
<keyword evidence="3" id="KW-1185">Reference proteome</keyword>
<dbReference type="Proteomes" id="UP000799302">
    <property type="component" value="Unassembled WGS sequence"/>
</dbReference>
<dbReference type="AlphaFoldDB" id="A0A6A6UFA6"/>
<keyword evidence="1" id="KW-0812">Transmembrane</keyword>
<organism evidence="2 3">
    <name type="scientific">Microthyrium microscopicum</name>
    <dbReference type="NCBI Taxonomy" id="703497"/>
    <lineage>
        <taxon>Eukaryota</taxon>
        <taxon>Fungi</taxon>
        <taxon>Dikarya</taxon>
        <taxon>Ascomycota</taxon>
        <taxon>Pezizomycotina</taxon>
        <taxon>Dothideomycetes</taxon>
        <taxon>Dothideomycetes incertae sedis</taxon>
        <taxon>Microthyriales</taxon>
        <taxon>Microthyriaceae</taxon>
        <taxon>Microthyrium</taxon>
    </lineage>
</organism>
<feature type="transmembrane region" description="Helical" evidence="1">
    <location>
        <begin position="14"/>
        <end position="36"/>
    </location>
</feature>
<sequence length="82" mass="9109">MSTELKTVEHERKLLVLMNCHNIVCYTLLFSVFIFSHIKATSIDSMENHEAQSISIPTVLAAIVCLSRANQFAGLSPKLGMD</sequence>
<dbReference type="EMBL" id="MU004234">
    <property type="protein sequence ID" value="KAF2670480.1"/>
    <property type="molecule type" value="Genomic_DNA"/>
</dbReference>
<evidence type="ECO:0000313" key="2">
    <source>
        <dbReference type="EMBL" id="KAF2670480.1"/>
    </source>
</evidence>
<name>A0A6A6UFA6_9PEZI</name>
<gene>
    <name evidence="2" type="ORF">BT63DRAFT_424422</name>
</gene>
<keyword evidence="1" id="KW-1133">Transmembrane helix</keyword>
<evidence type="ECO:0000256" key="1">
    <source>
        <dbReference type="SAM" id="Phobius"/>
    </source>
</evidence>
<protein>
    <submittedName>
        <fullName evidence="2">Uncharacterized protein</fullName>
    </submittedName>
</protein>
<keyword evidence="1" id="KW-0472">Membrane</keyword>